<evidence type="ECO:0000256" key="2">
    <source>
        <dbReference type="ARBA" id="ARBA00023065"/>
    </source>
</evidence>
<accession>A0A0U3ED59</accession>
<keyword evidence="1" id="KW-0813">Transport</keyword>
<evidence type="ECO:0000313" key="3">
    <source>
        <dbReference type="EMBL" id="ALU12371.1"/>
    </source>
</evidence>
<dbReference type="GO" id="GO:0046961">
    <property type="term" value="F:proton-transporting ATPase activity, rotational mechanism"/>
    <property type="evidence" value="ECO:0007669"/>
    <property type="project" value="InterPro"/>
</dbReference>
<dbReference type="KEGG" id="iis:EYM_02930"/>
<proteinExistence type="predicted"/>
<dbReference type="STRING" id="940295.EYM_02930"/>
<dbReference type="RefSeq" id="WP_075049578.1">
    <property type="nucleotide sequence ID" value="NZ_CP006867.1"/>
</dbReference>
<evidence type="ECO:0000313" key="4">
    <source>
        <dbReference type="Proteomes" id="UP000060778"/>
    </source>
</evidence>
<protein>
    <recommendedName>
        <fullName evidence="5">ATPase</fullName>
    </recommendedName>
</protein>
<organism evidence="3 4">
    <name type="scientific">Ignicoccus islandicus DSM 13165</name>
    <dbReference type="NCBI Taxonomy" id="940295"/>
    <lineage>
        <taxon>Archaea</taxon>
        <taxon>Thermoproteota</taxon>
        <taxon>Thermoprotei</taxon>
        <taxon>Desulfurococcales</taxon>
        <taxon>Desulfurococcaceae</taxon>
        <taxon>Ignicoccus</taxon>
    </lineage>
</organism>
<dbReference type="Proteomes" id="UP000060778">
    <property type="component" value="Chromosome"/>
</dbReference>
<dbReference type="SUPFAM" id="SSF103486">
    <property type="entry name" value="V-type ATP synthase subunit C"/>
    <property type="match status" value="1"/>
</dbReference>
<dbReference type="GeneID" id="30679980"/>
<dbReference type="InterPro" id="IPR002843">
    <property type="entry name" value="ATPase_V0-cplx_csu/dsu"/>
</dbReference>
<keyword evidence="4" id="KW-1185">Reference proteome</keyword>
<dbReference type="InterPro" id="IPR036079">
    <property type="entry name" value="ATPase_csu/dsu_sf"/>
</dbReference>
<sequence length="343" mass="38904">MSSEMISIAPVVYYYRGQSLTYERVLSLLTAENEDEIKNALKGTWLEGISVDLSKPEAVEREAYKKYLQVLDALRAHVNSMDMRLLIEVMKDYVRARDVMLLLRAKASNKPIEEVEEYLIFTEDPLISTLKTLLKERGFEALAQGLKGFRMARDIEYSLELFRSTNDEKAMVLALDVALLNALLRLTNRIGKKVNVGTSRIEFTKLLCPRIDTLSFVMAARLVIEGIEPKTQIPSCHPEVVSQILQSKRDDIVPILRRTPYGEGLPDDLYDALGKLLVNGKRIQRKRAEAVFAGYPFRPSTLVALMLLYRLDAEDISTIVSGKRLGIDISKISEMLSFELIKK</sequence>
<dbReference type="Gene3D" id="1.10.132.50">
    <property type="entry name" value="ATP synthase (C/AC39) subunit, domain 3"/>
    <property type="match status" value="2"/>
</dbReference>
<dbReference type="OrthoDB" id="42558at2157"/>
<dbReference type="InterPro" id="IPR044911">
    <property type="entry name" value="V-type_ATPase_csu/dsu_dom_3"/>
</dbReference>
<dbReference type="Pfam" id="PF01992">
    <property type="entry name" value="vATP-synt_AC39"/>
    <property type="match status" value="1"/>
</dbReference>
<gene>
    <name evidence="3" type="ORF">EYM_02930</name>
</gene>
<keyword evidence="2" id="KW-0406">Ion transport</keyword>
<dbReference type="AlphaFoldDB" id="A0A0U3ED59"/>
<evidence type="ECO:0008006" key="5">
    <source>
        <dbReference type="Google" id="ProtNLM"/>
    </source>
</evidence>
<dbReference type="EMBL" id="CP006867">
    <property type="protein sequence ID" value="ALU12371.1"/>
    <property type="molecule type" value="Genomic_DNA"/>
</dbReference>
<evidence type="ECO:0000256" key="1">
    <source>
        <dbReference type="ARBA" id="ARBA00022448"/>
    </source>
</evidence>
<reference evidence="3 4" key="1">
    <citation type="submission" date="2013-11" db="EMBL/GenBank/DDBJ databases">
        <title>Comparative genomics of Ignicoccus.</title>
        <authorList>
            <person name="Podar M."/>
        </authorList>
    </citation>
    <scope>NUCLEOTIDE SEQUENCE [LARGE SCALE GENOMIC DNA]</scope>
    <source>
        <strain evidence="3 4">DSM 13165</strain>
    </source>
</reference>
<name>A0A0U3ED59_9CREN</name>